<evidence type="ECO:0000313" key="1">
    <source>
        <dbReference type="EMBL" id="CCE85850.1"/>
    </source>
</evidence>
<dbReference type="EMBL" id="FO082047">
    <property type="protein sequence ID" value="CCE85850.1"/>
    <property type="molecule type" value="Genomic_DNA"/>
</dbReference>
<protein>
    <submittedName>
        <fullName evidence="1">Piso0_005486 protein</fullName>
    </submittedName>
</protein>
<gene>
    <name evidence="1" type="primary">Piso0_005486</name>
    <name evidence="1" type="ORF">GNLVRS01_PISO0M15742g</name>
</gene>
<dbReference type="Proteomes" id="UP000005222">
    <property type="component" value="Chromosome M"/>
</dbReference>
<dbReference type="STRING" id="559304.G8Y582"/>
<organism evidence="1 2">
    <name type="scientific">Pichia sorbitophila (strain ATCC MYA-4447 / BCRC 22081 / CBS 7064 / NBRC 10061 / NRRL Y-12695)</name>
    <name type="common">Hybrid yeast</name>
    <dbReference type="NCBI Taxonomy" id="559304"/>
    <lineage>
        <taxon>Eukaryota</taxon>
        <taxon>Fungi</taxon>
        <taxon>Dikarya</taxon>
        <taxon>Ascomycota</taxon>
        <taxon>Saccharomycotina</taxon>
        <taxon>Pichiomycetes</taxon>
        <taxon>Debaryomycetaceae</taxon>
        <taxon>Millerozyma</taxon>
    </lineage>
</organism>
<proteinExistence type="predicted"/>
<dbReference type="OMA" id="IGECIEY"/>
<evidence type="ECO:0000313" key="2">
    <source>
        <dbReference type="Proteomes" id="UP000005222"/>
    </source>
</evidence>
<dbReference type="InParanoid" id="G8Y582"/>
<name>G8Y582_PICSO</name>
<keyword evidence="2" id="KW-1185">Reference proteome</keyword>
<dbReference type="HOGENOM" id="CLU_345159_0_0_1"/>
<dbReference type="eggNOG" id="ENOG502T75D">
    <property type="taxonomic scope" value="Eukaryota"/>
</dbReference>
<dbReference type="OrthoDB" id="4094279at2759"/>
<sequence length="819" mass="95660">MIRHGWRSRWVNRRIRMPSSTQMLSVGVRCMRKDNDFKDNNCMSSTNENKSMATIIKDFIKNEASMLGHNILRKEDLIRSSDEVYLDEVFEIEFGGLDQEIKDKLEKAAGPFNKLILCLSFHPTRMTPLMYSYYYEQTGEDIDEETRLLLLRRLVFHREYEQFWKIALGAEPSINELEEISDILMNELQHTSSTYIGLVDSLLCLEKSVSNKTIFLTILDNLTYNHGVDRHYILSILDELSSYSSNKNPVHYEIPRSNPNDLKYQVLYIYDLRKKIELHIDNKSQLQSLIDQLIQDPSLPRGLLSQILPISKLSTFNTNEQISNYRRARDKENWILEFLLNSTFLKDCSLEVTNCDACWILSWANPSQADLLYTFFDYKIDYRSYPDSRYLVNKLAYLLLEHGSNENLKDLVIKNYLLIDSKYLYLALKATFYSSEKQFSELMETVKLHPIIFQESMFFDDFIGDIIKDPIVQADHRFILNIIKCGDNSDITSSIATIILQQIQYTELEKRLPKEFYKELLNSQLSSYITIEAARSILLRRKLYDDDLLCLLIDKVFERSWNKSKLVSEGKLEQSQVGLHDFPGLLRMSPVEAKAKFHNRIRAFGQCISVLDSDRISSILNTFSRHVESPSFTFVTSDKGRKYVKDRLVDETMRFISRSSIKDVRVGLTKMKNVISKLQCNSGRSQLRLYMQLVKNDPQKSIKLLHNYKDKKSYLTNDIIRGISSGILLTTKLEKKERLVLFIRFRNEMGVLGYKNKVGRSTAIELLNLVTAIAEHERMDFDHLFDFVSRYTESKHIPNYIRRKFANRLRAAKDKSKGL</sequence>
<reference evidence="1 2" key="1">
    <citation type="journal article" date="2012" name="G3 (Bethesda)">
        <title>Pichia sorbitophila, an interspecies yeast hybrid reveals early steps of genome resolution following polyploidization.</title>
        <authorList>
            <person name="Leh Louis V."/>
            <person name="Despons L."/>
            <person name="Friedrich A."/>
            <person name="Martin T."/>
            <person name="Durrens P."/>
            <person name="Casaregola S."/>
            <person name="Neuveglise C."/>
            <person name="Fairhead C."/>
            <person name="Marck C."/>
            <person name="Cruz J.A."/>
            <person name="Straub M.L."/>
            <person name="Kugler V."/>
            <person name="Sacerdot C."/>
            <person name="Uzunov Z."/>
            <person name="Thierry A."/>
            <person name="Weiss S."/>
            <person name="Bleykasten C."/>
            <person name="De Montigny J."/>
            <person name="Jacques N."/>
            <person name="Jung P."/>
            <person name="Lemaire M."/>
            <person name="Mallet S."/>
            <person name="Morel G."/>
            <person name="Richard G.F."/>
            <person name="Sarkar A."/>
            <person name="Savel G."/>
            <person name="Schacherer J."/>
            <person name="Seret M.L."/>
            <person name="Talla E."/>
            <person name="Samson G."/>
            <person name="Jubin C."/>
            <person name="Poulain J."/>
            <person name="Vacherie B."/>
            <person name="Barbe V."/>
            <person name="Pelletier E."/>
            <person name="Sherman D.J."/>
            <person name="Westhof E."/>
            <person name="Weissenbach J."/>
            <person name="Baret P.V."/>
            <person name="Wincker P."/>
            <person name="Gaillardin C."/>
            <person name="Dujon B."/>
            <person name="Souciet J.L."/>
        </authorList>
    </citation>
    <scope>NUCLEOTIDE SEQUENCE [LARGE SCALE GENOMIC DNA]</scope>
    <source>
        <strain evidence="2">ATCC MYA-4447 / BCRC 22081 / CBS 7064 / NBRC 10061 / NRRL Y-12695</strain>
    </source>
</reference>
<dbReference type="AlphaFoldDB" id="G8Y582"/>
<accession>G8Y582</accession>